<protein>
    <submittedName>
        <fullName evidence="1">Uncharacterized protein</fullName>
    </submittedName>
</protein>
<comment type="caution">
    <text evidence="1">The sequence shown here is derived from an EMBL/GenBank/DDBJ whole genome shotgun (WGS) entry which is preliminary data.</text>
</comment>
<dbReference type="EMBL" id="JYON01000026">
    <property type="protein sequence ID" value="KJH70202.1"/>
    <property type="molecule type" value="Genomic_DNA"/>
</dbReference>
<organism evidence="1 2">
    <name type="scientific">Aliterella atlantica CENA595</name>
    <dbReference type="NCBI Taxonomy" id="1618023"/>
    <lineage>
        <taxon>Bacteria</taxon>
        <taxon>Bacillati</taxon>
        <taxon>Cyanobacteriota</taxon>
        <taxon>Cyanophyceae</taxon>
        <taxon>Chroococcidiopsidales</taxon>
        <taxon>Aliterellaceae</taxon>
        <taxon>Aliterella</taxon>
    </lineage>
</organism>
<gene>
    <name evidence="1" type="ORF">UH38_19615</name>
</gene>
<dbReference type="OrthoDB" id="488725at2"/>
<accession>A0A0D8ZPE5</accession>
<dbReference type="AlphaFoldDB" id="A0A0D8ZPE5"/>
<proteinExistence type="predicted"/>
<dbReference type="RefSeq" id="WP_045056386.1">
    <property type="nucleotide sequence ID" value="NZ_CAWMDP010000019.1"/>
</dbReference>
<sequence>MSNPNPKYKLKQIYDKPVAEYPVAVKLPVDLDAYVRSLPNKSEWLREAVAEKYQREVGKN</sequence>
<reference evidence="1 2" key="1">
    <citation type="submission" date="2015-02" db="EMBL/GenBank/DDBJ databases">
        <title>Draft genome of a novel marine cyanobacterium (Chroococcales) isolated from South Atlantic Ocean.</title>
        <authorList>
            <person name="Rigonato J."/>
            <person name="Alvarenga D.O."/>
            <person name="Branco L.H."/>
            <person name="Varani A.M."/>
            <person name="Brandini F.P."/>
            <person name="Fiore M.F."/>
        </authorList>
    </citation>
    <scope>NUCLEOTIDE SEQUENCE [LARGE SCALE GENOMIC DNA]</scope>
    <source>
        <strain evidence="1 2">CENA595</strain>
    </source>
</reference>
<name>A0A0D8ZPE5_9CYAN</name>
<evidence type="ECO:0000313" key="1">
    <source>
        <dbReference type="EMBL" id="KJH70202.1"/>
    </source>
</evidence>
<evidence type="ECO:0000313" key="2">
    <source>
        <dbReference type="Proteomes" id="UP000032452"/>
    </source>
</evidence>
<dbReference type="Proteomes" id="UP000032452">
    <property type="component" value="Unassembled WGS sequence"/>
</dbReference>
<keyword evidence="2" id="KW-1185">Reference proteome</keyword>